<feature type="domain" description="NAD-dependent epimerase/dehydratase" evidence="3">
    <location>
        <begin position="12"/>
        <end position="207"/>
    </location>
</feature>
<dbReference type="InterPro" id="IPR050425">
    <property type="entry name" value="NAD(P)_dehydrat-like"/>
</dbReference>
<dbReference type="Proteomes" id="UP000016935">
    <property type="component" value="Unassembled WGS sequence"/>
</dbReference>
<evidence type="ECO:0000256" key="2">
    <source>
        <dbReference type="ARBA" id="ARBA00023445"/>
    </source>
</evidence>
<dbReference type="EMBL" id="KB908844">
    <property type="protein sequence ID" value="EOA82603.1"/>
    <property type="molecule type" value="Genomic_DNA"/>
</dbReference>
<evidence type="ECO:0000313" key="4">
    <source>
        <dbReference type="EMBL" id="EOA82603.1"/>
    </source>
</evidence>
<accession>R0JN37</accession>
<dbReference type="HOGENOM" id="CLU_007383_9_2_1"/>
<dbReference type="OrthoDB" id="2735536at2759"/>
<dbReference type="InterPro" id="IPR036291">
    <property type="entry name" value="NAD(P)-bd_dom_sf"/>
</dbReference>
<name>R0JN37_EXST2</name>
<evidence type="ECO:0000313" key="5">
    <source>
        <dbReference type="Proteomes" id="UP000016935"/>
    </source>
</evidence>
<sequence length="338" mass="37796">MPDLALDTDATVVVTGVNGLVGSHVADQLLKRGYNVRGVVRDAEKHKYLVEYFGEKHRYAKFELVGVPDMTVEGCYDDVVKDIGGFVQVASPMGTILDVDEAISVAANGAINALKACAKSPSCKRFIFTSSSVAATFPHPDVEMSIDENAYNDEALQTLRKDPNTPGLYSYAAMKVETEKAMREWMQENKPDFVLVFVLPNMNLGAVLIPEHQGYPSTINLARQAWLGQHLEMFATFAGPQWYVHPVDCALVHVSALIYKDVGSERLFAFAEPWDYNKMLDIWRKLYPERKFPDPIEGLGVDKMEIPNKRAEELLTWVKGAGWDSLEKGLKEMTESWV</sequence>
<dbReference type="PANTHER" id="PTHR10366:SF562">
    <property type="entry name" value="ALDEHYDE REDUCTASE II (AFU_ORTHOLOGUE AFUA_1G11360)"/>
    <property type="match status" value="1"/>
</dbReference>
<dbReference type="GO" id="GO:0016616">
    <property type="term" value="F:oxidoreductase activity, acting on the CH-OH group of donors, NAD or NADP as acceptor"/>
    <property type="evidence" value="ECO:0007669"/>
    <property type="project" value="TreeGrafter"/>
</dbReference>
<dbReference type="Gene3D" id="3.40.50.720">
    <property type="entry name" value="NAD(P)-binding Rossmann-like Domain"/>
    <property type="match status" value="1"/>
</dbReference>
<dbReference type="RefSeq" id="XP_008029695.1">
    <property type="nucleotide sequence ID" value="XM_008031504.1"/>
</dbReference>
<dbReference type="GeneID" id="19399355"/>
<keyword evidence="1" id="KW-0560">Oxidoreductase</keyword>
<comment type="similarity">
    <text evidence="2">Belongs to the NAD(P)-dependent epimerase/dehydratase family. Dihydroflavonol-4-reductase subfamily.</text>
</comment>
<protein>
    <recommendedName>
        <fullName evidence="3">NAD-dependent epimerase/dehydratase domain-containing protein</fullName>
    </recommendedName>
</protein>
<dbReference type="InterPro" id="IPR001509">
    <property type="entry name" value="Epimerase_deHydtase"/>
</dbReference>
<dbReference type="AlphaFoldDB" id="R0JN37"/>
<dbReference type="PANTHER" id="PTHR10366">
    <property type="entry name" value="NAD DEPENDENT EPIMERASE/DEHYDRATASE"/>
    <property type="match status" value="1"/>
</dbReference>
<reference evidence="4 5" key="2">
    <citation type="journal article" date="2013" name="PLoS Genet.">
        <title>Comparative genome structure, secondary metabolite, and effector coding capacity across Cochliobolus pathogens.</title>
        <authorList>
            <person name="Condon B.J."/>
            <person name="Leng Y."/>
            <person name="Wu D."/>
            <person name="Bushley K.E."/>
            <person name="Ohm R.A."/>
            <person name="Otillar R."/>
            <person name="Martin J."/>
            <person name="Schackwitz W."/>
            <person name="Grimwood J."/>
            <person name="MohdZainudin N."/>
            <person name="Xue C."/>
            <person name="Wang R."/>
            <person name="Manning V.A."/>
            <person name="Dhillon B."/>
            <person name="Tu Z.J."/>
            <person name="Steffenson B.J."/>
            <person name="Salamov A."/>
            <person name="Sun H."/>
            <person name="Lowry S."/>
            <person name="LaButti K."/>
            <person name="Han J."/>
            <person name="Copeland A."/>
            <person name="Lindquist E."/>
            <person name="Barry K."/>
            <person name="Schmutz J."/>
            <person name="Baker S.E."/>
            <person name="Ciuffetti L.M."/>
            <person name="Grigoriev I.V."/>
            <person name="Zhong S."/>
            <person name="Turgeon B.G."/>
        </authorList>
    </citation>
    <scope>NUCLEOTIDE SEQUENCE [LARGE SCALE GENOMIC DNA]</scope>
    <source>
        <strain evidence="5">28A</strain>
    </source>
</reference>
<organism evidence="4 5">
    <name type="scientific">Exserohilum turcicum (strain 28A)</name>
    <name type="common">Northern leaf blight fungus</name>
    <name type="synonym">Setosphaeria turcica</name>
    <dbReference type="NCBI Taxonomy" id="671987"/>
    <lineage>
        <taxon>Eukaryota</taxon>
        <taxon>Fungi</taxon>
        <taxon>Dikarya</taxon>
        <taxon>Ascomycota</taxon>
        <taxon>Pezizomycotina</taxon>
        <taxon>Dothideomycetes</taxon>
        <taxon>Pleosporomycetidae</taxon>
        <taxon>Pleosporales</taxon>
        <taxon>Pleosporineae</taxon>
        <taxon>Pleosporaceae</taxon>
        <taxon>Exserohilum</taxon>
    </lineage>
</organism>
<dbReference type="Pfam" id="PF01370">
    <property type="entry name" value="Epimerase"/>
    <property type="match status" value="1"/>
</dbReference>
<dbReference type="SUPFAM" id="SSF51735">
    <property type="entry name" value="NAD(P)-binding Rossmann-fold domains"/>
    <property type="match status" value="1"/>
</dbReference>
<keyword evidence="5" id="KW-1185">Reference proteome</keyword>
<evidence type="ECO:0000256" key="1">
    <source>
        <dbReference type="ARBA" id="ARBA00023002"/>
    </source>
</evidence>
<proteinExistence type="inferred from homology"/>
<evidence type="ECO:0000259" key="3">
    <source>
        <dbReference type="Pfam" id="PF01370"/>
    </source>
</evidence>
<dbReference type="eggNOG" id="KOG1502">
    <property type="taxonomic scope" value="Eukaryota"/>
</dbReference>
<gene>
    <name evidence="4" type="ORF">SETTUDRAFT_165087</name>
</gene>
<dbReference type="FunFam" id="3.40.50.720:FF:000426">
    <property type="entry name" value="Aldehyde reductase 2"/>
    <property type="match status" value="1"/>
</dbReference>
<reference evidence="4 5" key="1">
    <citation type="journal article" date="2012" name="PLoS Pathog.">
        <title>Diverse lifestyles and strategies of plant pathogenesis encoded in the genomes of eighteen Dothideomycetes fungi.</title>
        <authorList>
            <person name="Ohm R.A."/>
            <person name="Feau N."/>
            <person name="Henrissat B."/>
            <person name="Schoch C.L."/>
            <person name="Horwitz B.A."/>
            <person name="Barry K.W."/>
            <person name="Condon B.J."/>
            <person name="Copeland A.C."/>
            <person name="Dhillon B."/>
            <person name="Glaser F."/>
            <person name="Hesse C.N."/>
            <person name="Kosti I."/>
            <person name="LaButti K."/>
            <person name="Lindquist E.A."/>
            <person name="Lucas S."/>
            <person name="Salamov A.A."/>
            <person name="Bradshaw R.E."/>
            <person name="Ciuffetti L."/>
            <person name="Hamelin R.C."/>
            <person name="Kema G.H.J."/>
            <person name="Lawrence C."/>
            <person name="Scott J.A."/>
            <person name="Spatafora J.W."/>
            <person name="Turgeon B.G."/>
            <person name="de Wit P.J.G.M."/>
            <person name="Zhong S."/>
            <person name="Goodwin S.B."/>
            <person name="Grigoriev I.V."/>
        </authorList>
    </citation>
    <scope>NUCLEOTIDE SEQUENCE [LARGE SCALE GENOMIC DNA]</scope>
    <source>
        <strain evidence="5">28A</strain>
    </source>
</reference>
<dbReference type="STRING" id="671987.R0JN37"/>